<organism evidence="1 2">
    <name type="scientific">Flemingia macrophylla</name>
    <dbReference type="NCBI Taxonomy" id="520843"/>
    <lineage>
        <taxon>Eukaryota</taxon>
        <taxon>Viridiplantae</taxon>
        <taxon>Streptophyta</taxon>
        <taxon>Embryophyta</taxon>
        <taxon>Tracheophyta</taxon>
        <taxon>Spermatophyta</taxon>
        <taxon>Magnoliopsida</taxon>
        <taxon>eudicotyledons</taxon>
        <taxon>Gunneridae</taxon>
        <taxon>Pentapetalae</taxon>
        <taxon>rosids</taxon>
        <taxon>fabids</taxon>
        <taxon>Fabales</taxon>
        <taxon>Fabaceae</taxon>
        <taxon>Papilionoideae</taxon>
        <taxon>50 kb inversion clade</taxon>
        <taxon>NPAAA clade</taxon>
        <taxon>indigoferoid/millettioid clade</taxon>
        <taxon>Phaseoleae</taxon>
        <taxon>Flemingia</taxon>
    </lineage>
</organism>
<comment type="caution">
    <text evidence="1">The sequence shown here is derived from an EMBL/GenBank/DDBJ whole genome shotgun (WGS) entry which is preliminary data.</text>
</comment>
<reference evidence="1 2" key="1">
    <citation type="submission" date="2024-08" db="EMBL/GenBank/DDBJ databases">
        <title>Insights into the chromosomal genome structure of Flemingia macrophylla.</title>
        <authorList>
            <person name="Ding Y."/>
            <person name="Zhao Y."/>
            <person name="Bi W."/>
            <person name="Wu M."/>
            <person name="Zhao G."/>
            <person name="Gong Y."/>
            <person name="Li W."/>
            <person name="Zhang P."/>
        </authorList>
    </citation>
    <scope>NUCLEOTIDE SEQUENCE [LARGE SCALE GENOMIC DNA]</scope>
    <source>
        <strain evidence="1">DYQJB</strain>
        <tissue evidence="1">Leaf</tissue>
    </source>
</reference>
<proteinExistence type="predicted"/>
<accession>A0ABD1M676</accession>
<dbReference type="AlphaFoldDB" id="A0ABD1M676"/>
<protein>
    <submittedName>
        <fullName evidence="1">Uncharacterized protein</fullName>
    </submittedName>
</protein>
<name>A0ABD1M676_9FABA</name>
<keyword evidence="2" id="KW-1185">Reference proteome</keyword>
<sequence>MFKCEDQWRLTTSLLSLSQELLAIETSNTFRSRNPPSSTTQVEVFQSTLTGAMISEEEFMRVLSLIWTAQIPN</sequence>
<evidence type="ECO:0000313" key="2">
    <source>
        <dbReference type="Proteomes" id="UP001603857"/>
    </source>
</evidence>
<dbReference type="EMBL" id="JBGMDY010000006">
    <property type="protein sequence ID" value="KAL2331305.1"/>
    <property type="molecule type" value="Genomic_DNA"/>
</dbReference>
<dbReference type="Proteomes" id="UP001603857">
    <property type="component" value="Unassembled WGS sequence"/>
</dbReference>
<gene>
    <name evidence="1" type="ORF">Fmac_018886</name>
</gene>
<evidence type="ECO:0000313" key="1">
    <source>
        <dbReference type="EMBL" id="KAL2331305.1"/>
    </source>
</evidence>